<dbReference type="NCBIfam" id="TIGR00722">
    <property type="entry name" value="ttdA_fumA_fumB"/>
    <property type="match status" value="1"/>
</dbReference>
<dbReference type="PANTHER" id="PTHR43351:SF2">
    <property type="entry name" value="L(+)-TARTRATE DEHYDRATASE SUBUNIT BETA-RELATED"/>
    <property type="match status" value="1"/>
</dbReference>
<comment type="similarity">
    <text evidence="1">Belongs to the class-I fumarase family.</text>
</comment>
<evidence type="ECO:0000259" key="7">
    <source>
        <dbReference type="Pfam" id="PF05681"/>
    </source>
</evidence>
<comment type="caution">
    <text evidence="8">The sequence shown here is derived from an EMBL/GenBank/DDBJ whole genome shotgun (WGS) entry which is preliminary data.</text>
</comment>
<gene>
    <name evidence="8" type="ORF">H8S64_12950</name>
</gene>
<evidence type="ECO:0000313" key="9">
    <source>
        <dbReference type="Proteomes" id="UP000646484"/>
    </source>
</evidence>
<dbReference type="PANTHER" id="PTHR43351">
    <property type="entry name" value="L(+)-TARTRATE DEHYDRATASE SUBUNIT BETA"/>
    <property type="match status" value="1"/>
</dbReference>
<evidence type="ECO:0000256" key="3">
    <source>
        <dbReference type="ARBA" id="ARBA00022723"/>
    </source>
</evidence>
<keyword evidence="2" id="KW-0004">4Fe-4S</keyword>
<dbReference type="Proteomes" id="UP000646484">
    <property type="component" value="Unassembled WGS sequence"/>
</dbReference>
<evidence type="ECO:0000313" key="8">
    <source>
        <dbReference type="EMBL" id="MBC5622009.1"/>
    </source>
</evidence>
<dbReference type="EMBL" id="JACOOH010000005">
    <property type="protein sequence ID" value="MBC5622009.1"/>
    <property type="molecule type" value="Genomic_DNA"/>
</dbReference>
<dbReference type="InterPro" id="IPR004646">
    <property type="entry name" value="Fe-S_hydro-lyase_TtdA-typ_cat"/>
</dbReference>
<name>A0ABR7D2F5_9BACT</name>
<keyword evidence="5" id="KW-0411">Iron-sulfur</keyword>
<accession>A0ABR7D2F5</accession>
<organism evidence="8 9">
    <name type="scientific">Butyricimonas hominis</name>
    <dbReference type="NCBI Taxonomy" id="2763032"/>
    <lineage>
        <taxon>Bacteria</taxon>
        <taxon>Pseudomonadati</taxon>
        <taxon>Bacteroidota</taxon>
        <taxon>Bacteroidia</taxon>
        <taxon>Bacteroidales</taxon>
        <taxon>Odoribacteraceae</taxon>
        <taxon>Butyricimonas</taxon>
    </lineage>
</organism>
<dbReference type="Pfam" id="PF05681">
    <property type="entry name" value="Fumerase"/>
    <property type="match status" value="1"/>
</dbReference>
<reference evidence="8 9" key="1">
    <citation type="submission" date="2020-08" db="EMBL/GenBank/DDBJ databases">
        <title>Genome public.</title>
        <authorList>
            <person name="Liu C."/>
            <person name="Sun Q."/>
        </authorList>
    </citation>
    <scope>NUCLEOTIDE SEQUENCE [LARGE SCALE GENOMIC DNA]</scope>
    <source>
        <strain evidence="8 9">NSJ-56</strain>
    </source>
</reference>
<keyword evidence="4" id="KW-0408">Iron</keyword>
<evidence type="ECO:0000256" key="1">
    <source>
        <dbReference type="ARBA" id="ARBA00008876"/>
    </source>
</evidence>
<evidence type="ECO:0000256" key="4">
    <source>
        <dbReference type="ARBA" id="ARBA00023004"/>
    </source>
</evidence>
<proteinExistence type="inferred from homology"/>
<dbReference type="RefSeq" id="WP_186976441.1">
    <property type="nucleotide sequence ID" value="NZ_JACOOH010000005.1"/>
</dbReference>
<evidence type="ECO:0000256" key="5">
    <source>
        <dbReference type="ARBA" id="ARBA00023014"/>
    </source>
</evidence>
<sequence>MKYNEIVEKVAETLVTAGSTFSKDKILAYKRAIEMERNPQSKWVMEQIVENALVAAKNRSPLCDDTGIPHLYLEVGKNRAVSSEDIAAIYEGVRKGLRTLPGRPMAIMGDDEQRIDQSGGLNPDPGGLAPAPIQIRTVEENVVRLYVLMEGGGPAIRGKDYRVFHKHSVDTVMDEIVTWAVEAVAQLGCSPCTLAVGIGRSHYEAAAMAMEAQVHGSYGNPSKIEKEITERVNKANIGALGLKGDISVIGTFVKVGPQRASGVRIVCLRPCCCFEPRVASVEL</sequence>
<keyword evidence="6" id="KW-0456">Lyase</keyword>
<keyword evidence="9" id="KW-1185">Reference proteome</keyword>
<feature type="domain" description="Fe-S hydro-lyase tartrate dehydratase alpha-type catalytic" evidence="7">
    <location>
        <begin position="8"/>
        <end position="274"/>
    </location>
</feature>
<evidence type="ECO:0000256" key="2">
    <source>
        <dbReference type="ARBA" id="ARBA00022485"/>
    </source>
</evidence>
<protein>
    <submittedName>
        <fullName evidence="8">Fumarate hydratase</fullName>
    </submittedName>
</protein>
<keyword evidence="3" id="KW-0479">Metal-binding</keyword>
<evidence type="ECO:0000256" key="6">
    <source>
        <dbReference type="ARBA" id="ARBA00023239"/>
    </source>
</evidence>